<organism evidence="1 2">
    <name type="scientific">Candidatus Enterocloster faecavium</name>
    <dbReference type="NCBI Taxonomy" id="2838560"/>
    <lineage>
        <taxon>Bacteria</taxon>
        <taxon>Bacillati</taxon>
        <taxon>Bacillota</taxon>
        <taxon>Clostridia</taxon>
        <taxon>Lachnospirales</taxon>
        <taxon>Lachnospiraceae</taxon>
        <taxon>Enterocloster</taxon>
    </lineage>
</organism>
<dbReference type="SUPFAM" id="SSF88659">
    <property type="entry name" value="Sigma3 and sigma4 domains of RNA polymerase sigma factors"/>
    <property type="match status" value="1"/>
</dbReference>
<comment type="caution">
    <text evidence="1">The sequence shown here is derived from an EMBL/GenBank/DDBJ whole genome shotgun (WGS) entry which is preliminary data.</text>
</comment>
<dbReference type="EMBL" id="DWYS01000124">
    <property type="protein sequence ID" value="HJB08263.1"/>
    <property type="molecule type" value="Genomic_DNA"/>
</dbReference>
<evidence type="ECO:0008006" key="3">
    <source>
        <dbReference type="Google" id="ProtNLM"/>
    </source>
</evidence>
<gene>
    <name evidence="1" type="ORF">H9716_10455</name>
</gene>
<accession>A0A9D2L928</accession>
<dbReference type="Proteomes" id="UP000886804">
    <property type="component" value="Unassembled WGS sequence"/>
</dbReference>
<proteinExistence type="predicted"/>
<evidence type="ECO:0000313" key="2">
    <source>
        <dbReference type="Proteomes" id="UP000886804"/>
    </source>
</evidence>
<evidence type="ECO:0000313" key="1">
    <source>
        <dbReference type="EMBL" id="HJB08263.1"/>
    </source>
</evidence>
<reference evidence="1" key="2">
    <citation type="submission" date="2021-04" db="EMBL/GenBank/DDBJ databases">
        <authorList>
            <person name="Gilroy R."/>
        </authorList>
    </citation>
    <scope>NUCLEOTIDE SEQUENCE</scope>
    <source>
        <strain evidence="1">CHK188-4685</strain>
    </source>
</reference>
<name>A0A9D2L928_9FIRM</name>
<dbReference type="Gene3D" id="1.20.140.160">
    <property type="match status" value="1"/>
</dbReference>
<sequence>MEETEEMNGDIVQNTFTRYVWTALLRGRRDYLRKQYRTESAEYLLGEEWLNTQMAGQELSWDTMSLESLPELTQEPKQIRSWLQDQVGCRLARALKKLSDQEIMVLYAKVYWDMTFREIGQFLKMDWERAVAVYTYARTKIRKELERYE</sequence>
<reference evidence="1" key="1">
    <citation type="journal article" date="2021" name="PeerJ">
        <title>Extensive microbial diversity within the chicken gut microbiome revealed by metagenomics and culture.</title>
        <authorList>
            <person name="Gilroy R."/>
            <person name="Ravi A."/>
            <person name="Getino M."/>
            <person name="Pursley I."/>
            <person name="Horton D.L."/>
            <person name="Alikhan N.F."/>
            <person name="Baker D."/>
            <person name="Gharbi K."/>
            <person name="Hall N."/>
            <person name="Watson M."/>
            <person name="Adriaenssens E.M."/>
            <person name="Foster-Nyarko E."/>
            <person name="Jarju S."/>
            <person name="Secka A."/>
            <person name="Antonio M."/>
            <person name="Oren A."/>
            <person name="Chaudhuri R.R."/>
            <person name="La Ragione R."/>
            <person name="Hildebrand F."/>
            <person name="Pallen M.J."/>
        </authorList>
    </citation>
    <scope>NUCLEOTIDE SEQUENCE</scope>
    <source>
        <strain evidence="1">CHK188-4685</strain>
    </source>
</reference>
<dbReference type="AlphaFoldDB" id="A0A9D2L928"/>
<protein>
    <recommendedName>
        <fullName evidence="3">Sigma-70 family RNA polymerase sigma factor</fullName>
    </recommendedName>
</protein>
<dbReference type="InterPro" id="IPR013324">
    <property type="entry name" value="RNA_pol_sigma_r3/r4-like"/>
</dbReference>